<feature type="signal peptide" evidence="1">
    <location>
        <begin position="1"/>
        <end position="21"/>
    </location>
</feature>
<protein>
    <recommendedName>
        <fullName evidence="4">Lipoprotein</fullName>
    </recommendedName>
</protein>
<organism evidence="2 3">
    <name type="scientific">Mariniflexile gromovii</name>
    <dbReference type="NCBI Taxonomy" id="362523"/>
    <lineage>
        <taxon>Bacteria</taxon>
        <taxon>Pseudomonadati</taxon>
        <taxon>Bacteroidota</taxon>
        <taxon>Flavobacteriia</taxon>
        <taxon>Flavobacteriales</taxon>
        <taxon>Flavobacteriaceae</taxon>
        <taxon>Mariniflexile</taxon>
    </lineage>
</organism>
<dbReference type="EMBL" id="JAGJCB010000004">
    <property type="protein sequence ID" value="MBP0903445.1"/>
    <property type="molecule type" value="Genomic_DNA"/>
</dbReference>
<name>A0ABS4BTQ3_9FLAO</name>
<keyword evidence="1" id="KW-0732">Signal</keyword>
<reference evidence="2 3" key="1">
    <citation type="submission" date="2021-04" db="EMBL/GenBank/DDBJ databases">
        <title>Mariniflexile gromovii gen. nov., sp. nov., a gliding bacterium isolated from the sea urchin Strongylocentrotus intermedius.</title>
        <authorList>
            <person name="Ko S."/>
            <person name="Le V."/>
            <person name="Ahn C.-Y."/>
            <person name="Oh H.-M."/>
        </authorList>
    </citation>
    <scope>NUCLEOTIDE SEQUENCE [LARGE SCALE GENOMIC DNA]</scope>
    <source>
        <strain evidence="2 3">KCTC 12570</strain>
    </source>
</reference>
<comment type="caution">
    <text evidence="2">The sequence shown here is derived from an EMBL/GenBank/DDBJ whole genome shotgun (WGS) entry which is preliminary data.</text>
</comment>
<proteinExistence type="predicted"/>
<sequence length="163" mass="18342">MYKLLSKLVILSVFLWSVACASKKSVGIETPNEVVPPKLIFLNYKISKNANGNKNIEFINKIIADGKLKTNNSNIKHAAIGDLKCLQLDKDFTEITSMTIQNPLSKHIEFLNDSLIFENKKLDLKSAPLSFRMPLHHKTKFIAINEITDSLQNSSTLIITKLD</sequence>
<evidence type="ECO:0000313" key="3">
    <source>
        <dbReference type="Proteomes" id="UP000670776"/>
    </source>
</evidence>
<keyword evidence="3" id="KW-1185">Reference proteome</keyword>
<dbReference type="PROSITE" id="PS51257">
    <property type="entry name" value="PROKAR_LIPOPROTEIN"/>
    <property type="match status" value="1"/>
</dbReference>
<dbReference type="Proteomes" id="UP000670776">
    <property type="component" value="Unassembled WGS sequence"/>
</dbReference>
<gene>
    <name evidence="2" type="ORF">J8H85_06360</name>
</gene>
<feature type="chain" id="PRO_5045639752" description="Lipoprotein" evidence="1">
    <location>
        <begin position="22"/>
        <end position="163"/>
    </location>
</feature>
<dbReference type="RefSeq" id="WP_209653713.1">
    <property type="nucleotide sequence ID" value="NZ_JAGJCB010000004.1"/>
</dbReference>
<evidence type="ECO:0000256" key="1">
    <source>
        <dbReference type="SAM" id="SignalP"/>
    </source>
</evidence>
<evidence type="ECO:0000313" key="2">
    <source>
        <dbReference type="EMBL" id="MBP0903445.1"/>
    </source>
</evidence>
<accession>A0ABS4BTQ3</accession>
<evidence type="ECO:0008006" key="4">
    <source>
        <dbReference type="Google" id="ProtNLM"/>
    </source>
</evidence>